<evidence type="ECO:0000313" key="3">
    <source>
        <dbReference type="Proteomes" id="UP000746535"/>
    </source>
</evidence>
<dbReference type="EMBL" id="JAAVJI010000009">
    <property type="protein sequence ID" value="NJP02246.1"/>
    <property type="molecule type" value="Genomic_DNA"/>
</dbReference>
<dbReference type="Gene3D" id="2.30.30.40">
    <property type="entry name" value="SH3 Domains"/>
    <property type="match status" value="1"/>
</dbReference>
<evidence type="ECO:0000259" key="1">
    <source>
        <dbReference type="PROSITE" id="PS50851"/>
    </source>
</evidence>
<dbReference type="InterPro" id="IPR036061">
    <property type="entry name" value="CheW-like_dom_sf"/>
</dbReference>
<protein>
    <submittedName>
        <fullName evidence="2">Purine-binding chemotaxis protein CheW</fullName>
    </submittedName>
</protein>
<dbReference type="SUPFAM" id="SSF50341">
    <property type="entry name" value="CheW-like"/>
    <property type="match status" value="1"/>
</dbReference>
<keyword evidence="3" id="KW-1185">Reference proteome</keyword>
<dbReference type="Pfam" id="PF01584">
    <property type="entry name" value="CheW"/>
    <property type="match status" value="1"/>
</dbReference>
<sequence>MPHQHLKPLVDAQYLTFSVANDTYALAIEGIKEIIELSQMTVVPMMPTYVRGVINLRGAVVPVIDLAARFGQPPAELGRRSCVVILEIEGHEGERQVFGLLVDAVCAVLDIAAEHMEPAPAFGARIRADFIAGMARLDARFVIVLNANRVLALHDLAALSHLAGEAAA</sequence>
<reference evidence="2 3" key="1">
    <citation type="submission" date="2020-03" db="EMBL/GenBank/DDBJ databases">
        <authorList>
            <person name="Wang L."/>
            <person name="He N."/>
            <person name="Li Y."/>
            <person name="Fang Y."/>
            <person name="Zhang F."/>
        </authorList>
    </citation>
    <scope>NUCLEOTIDE SEQUENCE [LARGE SCALE GENOMIC DNA]</scope>
    <source>
        <strain evidence="3">hsmgli-8</strain>
    </source>
</reference>
<evidence type="ECO:0000313" key="2">
    <source>
        <dbReference type="EMBL" id="NJP02246.1"/>
    </source>
</evidence>
<dbReference type="Gene3D" id="2.40.50.180">
    <property type="entry name" value="CheA-289, Domain 4"/>
    <property type="match status" value="1"/>
</dbReference>
<dbReference type="Proteomes" id="UP000746535">
    <property type="component" value="Unassembled WGS sequence"/>
</dbReference>
<dbReference type="RefSeq" id="WP_168084834.1">
    <property type="nucleotide sequence ID" value="NZ_JAAVJI010000009.1"/>
</dbReference>
<dbReference type="SMART" id="SM00260">
    <property type="entry name" value="CheW"/>
    <property type="match status" value="1"/>
</dbReference>
<dbReference type="PANTHER" id="PTHR22617">
    <property type="entry name" value="CHEMOTAXIS SENSOR HISTIDINE KINASE-RELATED"/>
    <property type="match status" value="1"/>
</dbReference>
<proteinExistence type="predicted"/>
<name>A0ABX0YJA5_9PSED</name>
<dbReference type="PROSITE" id="PS50851">
    <property type="entry name" value="CHEW"/>
    <property type="match status" value="1"/>
</dbReference>
<dbReference type="PANTHER" id="PTHR22617:SF41">
    <property type="entry name" value="CHEMOTAXIS SIGNAL TRANSDUCTION SYSTEM ADAPTOR PROTEIN CHEW"/>
    <property type="match status" value="1"/>
</dbReference>
<dbReference type="InterPro" id="IPR039315">
    <property type="entry name" value="CheW"/>
</dbReference>
<feature type="domain" description="CheW-like" evidence="1">
    <location>
        <begin position="11"/>
        <end position="156"/>
    </location>
</feature>
<accession>A0ABX0YJA5</accession>
<organism evidence="2 3">
    <name type="scientific">Pseudomonas quercus</name>
    <dbReference type="NCBI Taxonomy" id="2722792"/>
    <lineage>
        <taxon>Bacteria</taxon>
        <taxon>Pseudomonadati</taxon>
        <taxon>Pseudomonadota</taxon>
        <taxon>Gammaproteobacteria</taxon>
        <taxon>Pseudomonadales</taxon>
        <taxon>Pseudomonadaceae</taxon>
        <taxon>Pseudomonas</taxon>
    </lineage>
</organism>
<gene>
    <name evidence="2" type="ORF">HBH25_15460</name>
</gene>
<comment type="caution">
    <text evidence="2">The sequence shown here is derived from an EMBL/GenBank/DDBJ whole genome shotgun (WGS) entry which is preliminary data.</text>
</comment>
<dbReference type="InterPro" id="IPR002545">
    <property type="entry name" value="CheW-lke_dom"/>
</dbReference>